<feature type="transmembrane region" description="Helical" evidence="10">
    <location>
        <begin position="29"/>
        <end position="55"/>
    </location>
</feature>
<organism evidence="11 12">
    <name type="scientific">Rubus argutus</name>
    <name type="common">Southern blackberry</name>
    <dbReference type="NCBI Taxonomy" id="59490"/>
    <lineage>
        <taxon>Eukaryota</taxon>
        <taxon>Viridiplantae</taxon>
        <taxon>Streptophyta</taxon>
        <taxon>Embryophyta</taxon>
        <taxon>Tracheophyta</taxon>
        <taxon>Spermatophyta</taxon>
        <taxon>Magnoliopsida</taxon>
        <taxon>eudicotyledons</taxon>
        <taxon>Gunneridae</taxon>
        <taxon>Pentapetalae</taxon>
        <taxon>rosids</taxon>
        <taxon>fabids</taxon>
        <taxon>Rosales</taxon>
        <taxon>Rosaceae</taxon>
        <taxon>Rosoideae</taxon>
        <taxon>Rosoideae incertae sedis</taxon>
        <taxon>Rubus</taxon>
    </lineage>
</organism>
<gene>
    <name evidence="11" type="ORF">M0R45_020868</name>
</gene>
<reference evidence="11 12" key="1">
    <citation type="journal article" date="2023" name="G3 (Bethesda)">
        <title>A chromosome-length genome assembly and annotation of blackberry (Rubus argutus, cv. 'Hillquist').</title>
        <authorList>
            <person name="Bruna T."/>
            <person name="Aryal R."/>
            <person name="Dudchenko O."/>
            <person name="Sargent D.J."/>
            <person name="Mead D."/>
            <person name="Buti M."/>
            <person name="Cavallini A."/>
            <person name="Hytonen T."/>
            <person name="Andres J."/>
            <person name="Pham M."/>
            <person name="Weisz D."/>
            <person name="Mascagni F."/>
            <person name="Usai G."/>
            <person name="Natali L."/>
            <person name="Bassil N."/>
            <person name="Fernandez G.E."/>
            <person name="Lomsadze A."/>
            <person name="Armour M."/>
            <person name="Olukolu B."/>
            <person name="Poorten T."/>
            <person name="Britton C."/>
            <person name="Davik J."/>
            <person name="Ashrafi H."/>
            <person name="Aiden E.L."/>
            <person name="Borodovsky M."/>
            <person name="Worthington M."/>
        </authorList>
    </citation>
    <scope>NUCLEOTIDE SEQUENCE [LARGE SCALE GENOMIC DNA]</scope>
    <source>
        <strain evidence="11">PI 553951</strain>
    </source>
</reference>
<dbReference type="PRINTS" id="PR00463">
    <property type="entry name" value="EP450I"/>
</dbReference>
<evidence type="ECO:0008006" key="13">
    <source>
        <dbReference type="Google" id="ProtNLM"/>
    </source>
</evidence>
<dbReference type="InterPro" id="IPR017972">
    <property type="entry name" value="Cyt_P450_CS"/>
</dbReference>
<dbReference type="Gene3D" id="1.10.630.10">
    <property type="entry name" value="Cytochrome P450"/>
    <property type="match status" value="1"/>
</dbReference>
<dbReference type="GO" id="GO:0016705">
    <property type="term" value="F:oxidoreductase activity, acting on paired donors, with incorporation or reduction of molecular oxygen"/>
    <property type="evidence" value="ECO:0007669"/>
    <property type="project" value="InterPro"/>
</dbReference>
<keyword evidence="12" id="KW-1185">Reference proteome</keyword>
<evidence type="ECO:0000256" key="2">
    <source>
        <dbReference type="ARBA" id="ARBA00010617"/>
    </source>
</evidence>
<keyword evidence="5 9" id="KW-0560">Oxidoreductase</keyword>
<dbReference type="SUPFAM" id="SSF48264">
    <property type="entry name" value="Cytochrome P450"/>
    <property type="match status" value="1"/>
</dbReference>
<evidence type="ECO:0000313" key="11">
    <source>
        <dbReference type="EMBL" id="KAK9933688.1"/>
    </source>
</evidence>
<dbReference type="PROSITE" id="PS00086">
    <property type="entry name" value="CYTOCHROME_P450"/>
    <property type="match status" value="1"/>
</dbReference>
<feature type="binding site" description="axial binding residue" evidence="8">
    <location>
        <position position="485"/>
    </location>
    <ligand>
        <name>heme</name>
        <dbReference type="ChEBI" id="CHEBI:30413"/>
    </ligand>
    <ligandPart>
        <name>Fe</name>
        <dbReference type="ChEBI" id="CHEBI:18248"/>
    </ligandPart>
</feature>
<dbReference type="PANTHER" id="PTHR47946">
    <property type="entry name" value="CYTOCHROME P450 78A7-RELATED"/>
    <property type="match status" value="1"/>
</dbReference>
<evidence type="ECO:0000256" key="1">
    <source>
        <dbReference type="ARBA" id="ARBA00001971"/>
    </source>
</evidence>
<dbReference type="PANTHER" id="PTHR47946:SF6">
    <property type="entry name" value="CYTOCHROME P450 78A7"/>
    <property type="match status" value="1"/>
</dbReference>
<keyword evidence="3 8" id="KW-0349">Heme</keyword>
<comment type="similarity">
    <text evidence="2 9">Belongs to the cytochrome P450 family.</text>
</comment>
<dbReference type="Pfam" id="PF00067">
    <property type="entry name" value="p450"/>
    <property type="match status" value="1"/>
</dbReference>
<dbReference type="InterPro" id="IPR051996">
    <property type="entry name" value="Cytochrome_P450_78A"/>
</dbReference>
<dbReference type="GO" id="GO:0005506">
    <property type="term" value="F:iron ion binding"/>
    <property type="evidence" value="ECO:0007669"/>
    <property type="project" value="InterPro"/>
</dbReference>
<keyword evidence="4 8" id="KW-0479">Metal-binding</keyword>
<evidence type="ECO:0000256" key="8">
    <source>
        <dbReference type="PIRSR" id="PIRSR602401-1"/>
    </source>
</evidence>
<dbReference type="PRINTS" id="PR00385">
    <property type="entry name" value="P450"/>
</dbReference>
<dbReference type="InterPro" id="IPR001128">
    <property type="entry name" value="Cyt_P450"/>
</dbReference>
<dbReference type="GO" id="GO:0020037">
    <property type="term" value="F:heme binding"/>
    <property type="evidence" value="ECO:0007669"/>
    <property type="project" value="InterPro"/>
</dbReference>
<evidence type="ECO:0000256" key="10">
    <source>
        <dbReference type="SAM" id="Phobius"/>
    </source>
</evidence>
<evidence type="ECO:0000256" key="6">
    <source>
        <dbReference type="ARBA" id="ARBA00023004"/>
    </source>
</evidence>
<keyword evidence="6 8" id="KW-0408">Iron</keyword>
<evidence type="ECO:0000256" key="9">
    <source>
        <dbReference type="RuleBase" id="RU000461"/>
    </source>
</evidence>
<evidence type="ECO:0000256" key="5">
    <source>
        <dbReference type="ARBA" id="ARBA00023002"/>
    </source>
</evidence>
<evidence type="ECO:0000256" key="4">
    <source>
        <dbReference type="ARBA" id="ARBA00022723"/>
    </source>
</evidence>
<dbReference type="FunFam" id="1.10.630.10:FF:000016">
    <property type="entry name" value="Cytochrome P450 78A5"/>
    <property type="match status" value="1"/>
</dbReference>
<keyword evidence="7 9" id="KW-0503">Monooxygenase</keyword>
<accession>A0AAW1XCR3</accession>
<keyword evidence="10" id="KW-0472">Membrane</keyword>
<proteinExistence type="inferred from homology"/>
<sequence>MEFVSSKDPSWWLFTVPAFLGFSNLLQPYFLFCFSVAFVCVGLLTWAFATGGIAWKNGRNQKGPVAISGPKGLPVFGSLFTLSRGLAHRTLAAIAWSQATTTELMAFSLGSTPAVVASDPHTAREILTSPHFADRPIKQSARSLLFTRAMGFAPNGPYWRLLRKISSSHLFAPRRIVAHEAGRQQDCDTMLRNIADEQARWGKVSLRKHLRAASLNNIMGSVFGKRYDSAAHESGEELRELEDMVREGFEILGAFNWSDYLPWLSYFYDPFRINERCAKLVPRVRKLVRSIIEEHRLSSAESNKNLSEDHADFVHVLLSLDGDEKLHEDDMIAVLWEMIFRGTDTTALLTEWAMAELILNPSTQDKLYTEIHSLVGDRSVSDADVVKLPYLEAVVKETLRVHPPGPLLSWARLSTSDVQLSNGMLIPAGTTAMVNMWAIGQNPQVWEEAHVFKPERFVVSEGGSDVDVRGRDLRLAPFGAGRRVCPGKNLGMVTASLWVAKLVQGFKWAQDEGHPVDLSELLKLSCEMKHELHGVALPRTRTWG</sequence>
<evidence type="ECO:0000256" key="7">
    <source>
        <dbReference type="ARBA" id="ARBA00023033"/>
    </source>
</evidence>
<comment type="cofactor">
    <cofactor evidence="1 8">
        <name>heme</name>
        <dbReference type="ChEBI" id="CHEBI:30413"/>
    </cofactor>
</comment>
<protein>
    <recommendedName>
        <fullName evidence="13">Cytochrome P450 78A7</fullName>
    </recommendedName>
</protein>
<dbReference type="InterPro" id="IPR002401">
    <property type="entry name" value="Cyt_P450_E_grp-I"/>
</dbReference>
<name>A0AAW1XCR3_RUBAR</name>
<keyword evidence="10" id="KW-0812">Transmembrane</keyword>
<dbReference type="EMBL" id="JBEDUW010000004">
    <property type="protein sequence ID" value="KAK9933688.1"/>
    <property type="molecule type" value="Genomic_DNA"/>
</dbReference>
<keyword evidence="10" id="KW-1133">Transmembrane helix</keyword>
<evidence type="ECO:0000256" key="3">
    <source>
        <dbReference type="ARBA" id="ARBA00022617"/>
    </source>
</evidence>
<dbReference type="Proteomes" id="UP001457282">
    <property type="component" value="Unassembled WGS sequence"/>
</dbReference>
<dbReference type="AlphaFoldDB" id="A0AAW1XCR3"/>
<dbReference type="GO" id="GO:0004497">
    <property type="term" value="F:monooxygenase activity"/>
    <property type="evidence" value="ECO:0007669"/>
    <property type="project" value="UniProtKB-KW"/>
</dbReference>
<dbReference type="GO" id="GO:0048608">
    <property type="term" value="P:reproductive structure development"/>
    <property type="evidence" value="ECO:0007669"/>
    <property type="project" value="UniProtKB-ARBA"/>
</dbReference>
<comment type="caution">
    <text evidence="11">The sequence shown here is derived from an EMBL/GenBank/DDBJ whole genome shotgun (WGS) entry which is preliminary data.</text>
</comment>
<dbReference type="InterPro" id="IPR036396">
    <property type="entry name" value="Cyt_P450_sf"/>
</dbReference>
<evidence type="ECO:0000313" key="12">
    <source>
        <dbReference type="Proteomes" id="UP001457282"/>
    </source>
</evidence>